<dbReference type="InterPro" id="IPR028098">
    <property type="entry name" value="Glyco_trans_4-like_N"/>
</dbReference>
<dbReference type="SUPFAM" id="SSF53756">
    <property type="entry name" value="UDP-Glycosyltransferase/glycogen phosphorylase"/>
    <property type="match status" value="1"/>
</dbReference>
<evidence type="ECO:0000259" key="1">
    <source>
        <dbReference type="Pfam" id="PF00534"/>
    </source>
</evidence>
<name>A0A2R7Y245_9CREN</name>
<evidence type="ECO:0000313" key="4">
    <source>
        <dbReference type="Proteomes" id="UP000244093"/>
    </source>
</evidence>
<dbReference type="EMBL" id="NBVN01000008">
    <property type="protein sequence ID" value="PUA31620.1"/>
    <property type="molecule type" value="Genomic_DNA"/>
</dbReference>
<organism evidence="3 4">
    <name type="scientific">Zestosphaera tikiterensis</name>
    <dbReference type="NCBI Taxonomy" id="1973259"/>
    <lineage>
        <taxon>Archaea</taxon>
        <taxon>Thermoproteota</taxon>
        <taxon>Thermoprotei</taxon>
        <taxon>Desulfurococcales</taxon>
        <taxon>Desulfurococcaceae</taxon>
        <taxon>Zestosphaera</taxon>
    </lineage>
</organism>
<dbReference type="Pfam" id="PF13439">
    <property type="entry name" value="Glyco_transf_4"/>
    <property type="match status" value="1"/>
</dbReference>
<proteinExistence type="predicted"/>
<keyword evidence="3" id="KW-0328">Glycosyltransferase</keyword>
<feature type="domain" description="Glycosyltransferase subfamily 4-like N-terminal" evidence="2">
    <location>
        <begin position="15"/>
        <end position="157"/>
    </location>
</feature>
<comment type="caution">
    <text evidence="3">The sequence shown here is derived from an EMBL/GenBank/DDBJ whole genome shotgun (WGS) entry which is preliminary data.</text>
</comment>
<protein>
    <submittedName>
        <fullName evidence="3">Mannosyltransferase</fullName>
    </submittedName>
</protein>
<dbReference type="AlphaFoldDB" id="A0A2R7Y245"/>
<keyword evidence="3" id="KW-0808">Transferase</keyword>
<dbReference type="Proteomes" id="UP000244093">
    <property type="component" value="Unassembled WGS sequence"/>
</dbReference>
<dbReference type="PANTHER" id="PTHR12526">
    <property type="entry name" value="GLYCOSYLTRANSFERASE"/>
    <property type="match status" value="1"/>
</dbReference>
<sequence length="356" mass="40426">MKIAIMRRGSITSLDGVNRFCAYLAEGLRKLGHEVFIASWGFYGVERENLSKYFAEVHGLEEEIPVYTIEEKPRHGGPWAEILFDWWFKGSRLLKELGADVVVMNGVAPLRFKPKVAVAHGPLGRVSRLKRPILKALYGMYDYVVCVSKASEEEYKGITRCSEIIPLPFKTSLYMPKPLEYRSNIVVHVGTAPRKNPQVSVEAVRILRERGLDVKFVFVGARNNLIEEFARRYSFVEPLFSVDERTKAELLSRAKVLILPSSGEALPYTTLEAMASGTPPVVSSAVPSDVVIDEFNGVRVDSLNPVDYANALEKLLREEDLWLKLSRNGTEFVKRFDQVEVARRYEDVFRRLLHES</sequence>
<dbReference type="CDD" id="cd03801">
    <property type="entry name" value="GT4_PimA-like"/>
    <property type="match status" value="1"/>
</dbReference>
<evidence type="ECO:0000259" key="2">
    <source>
        <dbReference type="Pfam" id="PF13439"/>
    </source>
</evidence>
<dbReference type="Pfam" id="PF00534">
    <property type="entry name" value="Glycos_transf_1"/>
    <property type="match status" value="1"/>
</dbReference>
<gene>
    <name evidence="3" type="ORF">B7O98_08970</name>
</gene>
<dbReference type="GO" id="GO:0016757">
    <property type="term" value="F:glycosyltransferase activity"/>
    <property type="evidence" value="ECO:0007669"/>
    <property type="project" value="UniProtKB-KW"/>
</dbReference>
<feature type="domain" description="Glycosyl transferase family 1" evidence="1">
    <location>
        <begin position="182"/>
        <end position="331"/>
    </location>
</feature>
<accession>A0A2R7Y245</accession>
<dbReference type="Gene3D" id="3.40.50.2000">
    <property type="entry name" value="Glycogen Phosphorylase B"/>
    <property type="match status" value="2"/>
</dbReference>
<evidence type="ECO:0000313" key="3">
    <source>
        <dbReference type="EMBL" id="PUA31620.1"/>
    </source>
</evidence>
<reference evidence="3 4" key="1">
    <citation type="journal article" date="2018" name="Syst. Appl. Microbiol.">
        <title>A new symbiotic nanoarchaeote (Candidatus Nanoclepta minutus) and its host (Zestosphaera tikiterensis gen. nov., sp. nov.) from a New Zealand hot spring.</title>
        <authorList>
            <person name="St John E."/>
            <person name="Liu Y."/>
            <person name="Podar M."/>
            <person name="Stott M.B."/>
            <person name="Meneghin J."/>
            <person name="Chen Z."/>
            <person name="Lagutin K."/>
            <person name="Mitchell K."/>
            <person name="Reysenbach A.L."/>
        </authorList>
    </citation>
    <scope>NUCLEOTIDE SEQUENCE [LARGE SCALE GENOMIC DNA]</scope>
    <source>
        <strain evidence="3">NZ3</strain>
    </source>
</reference>
<dbReference type="InterPro" id="IPR001296">
    <property type="entry name" value="Glyco_trans_1"/>
</dbReference>